<evidence type="ECO:0000256" key="2">
    <source>
        <dbReference type="SAM" id="Phobius"/>
    </source>
</evidence>
<evidence type="ECO:0000313" key="3">
    <source>
        <dbReference type="EMBL" id="EAZ18539.1"/>
    </source>
</evidence>
<dbReference type="EMBL" id="CM000148">
    <property type="protein sequence ID" value="EAZ18539.1"/>
    <property type="molecule type" value="Genomic_DNA"/>
</dbReference>
<reference evidence="3" key="2">
    <citation type="submission" date="2008-12" db="EMBL/GenBank/DDBJ databases">
        <title>Improved gene annotation of the rice (Oryza sativa) genomes.</title>
        <authorList>
            <person name="Wang J."/>
            <person name="Li R."/>
            <person name="Fan W."/>
            <person name="Huang Q."/>
            <person name="Zhang J."/>
            <person name="Zhou Y."/>
            <person name="Hu Y."/>
            <person name="Zi S."/>
            <person name="Li J."/>
            <person name="Ni P."/>
            <person name="Zheng H."/>
            <person name="Zhang Y."/>
            <person name="Zhao M."/>
            <person name="Hao Q."/>
            <person name="McDermott J."/>
            <person name="Samudrala R."/>
            <person name="Kristiansen K."/>
            <person name="Wong G.K.-S."/>
        </authorList>
    </citation>
    <scope>NUCLEOTIDE SEQUENCE</scope>
</reference>
<feature type="transmembrane region" description="Helical" evidence="2">
    <location>
        <begin position="32"/>
        <end position="54"/>
    </location>
</feature>
<evidence type="ECO:0000256" key="1">
    <source>
        <dbReference type="SAM" id="MobiDB-lite"/>
    </source>
</evidence>
<proteinExistence type="predicted"/>
<name>A0A8J8XTS9_ORYSJ</name>
<keyword evidence="2" id="KW-0472">Membrane</keyword>
<accession>A0A8J8XTS9</accession>
<gene>
    <name evidence="3" type="ORF">OsJ_34069</name>
</gene>
<sequence>MMIAAVAVAAALAAAGAAVAMAGRRRWGYRGVAVAVAVCVHAAVLLSAVVYLSVVPSAGPGASSSSSSLQETEVMKLTAKMEQIIENQEKYGKSDGMMYALASFLSKNPRIIKEMTYRITNPDGTEKAELAVTMKNDVKVQSPRTNDILHGDGDELTIHIKPRSDADADADADDHLPPPIACGGAGKPSLFDGGWHRALFWSAPSPPDHQGAMVVPVPWAPPGITDDEINATLKTTAAASSVRLSPDMVILYWPDGEGNTAEVLVASMDYVGYVDVAGKPECRRAVSPLAQHAVLSTTPASFDTDDDGCVPRELGDDPQLMKRMHTSSS</sequence>
<dbReference type="AlphaFoldDB" id="A0A8J8XTS9"/>
<organism evidence="3">
    <name type="scientific">Oryza sativa subsp. japonica</name>
    <name type="common">Rice</name>
    <dbReference type="NCBI Taxonomy" id="39947"/>
    <lineage>
        <taxon>Eukaryota</taxon>
        <taxon>Viridiplantae</taxon>
        <taxon>Streptophyta</taxon>
        <taxon>Embryophyta</taxon>
        <taxon>Tracheophyta</taxon>
        <taxon>Spermatophyta</taxon>
        <taxon>Magnoliopsida</taxon>
        <taxon>Liliopsida</taxon>
        <taxon>Poales</taxon>
        <taxon>Poaceae</taxon>
        <taxon>BOP clade</taxon>
        <taxon>Oryzoideae</taxon>
        <taxon>Oryzeae</taxon>
        <taxon>Oryzinae</taxon>
        <taxon>Oryza</taxon>
        <taxon>Oryza sativa</taxon>
    </lineage>
</organism>
<protein>
    <submittedName>
        <fullName evidence="3">Uncharacterized protein</fullName>
    </submittedName>
</protein>
<dbReference type="Proteomes" id="UP000007752">
    <property type="component" value="Chromosome 11"/>
</dbReference>
<reference evidence="3" key="1">
    <citation type="journal article" date="2005" name="PLoS Biol.">
        <title>The genomes of Oryza sativa: a history of duplications.</title>
        <authorList>
            <person name="Yu J."/>
            <person name="Wang J."/>
            <person name="Lin W."/>
            <person name="Li S."/>
            <person name="Li H."/>
            <person name="Zhou J."/>
            <person name="Ni P."/>
            <person name="Dong W."/>
            <person name="Hu S."/>
            <person name="Zeng C."/>
            <person name="Zhang J."/>
            <person name="Zhang Y."/>
            <person name="Li R."/>
            <person name="Xu Z."/>
            <person name="Li S."/>
            <person name="Li X."/>
            <person name="Zheng H."/>
            <person name="Cong L."/>
            <person name="Lin L."/>
            <person name="Yin J."/>
            <person name="Geng J."/>
            <person name="Li G."/>
            <person name="Shi J."/>
            <person name="Liu J."/>
            <person name="Lv H."/>
            <person name="Li J."/>
            <person name="Wang J."/>
            <person name="Deng Y."/>
            <person name="Ran L."/>
            <person name="Shi X."/>
            <person name="Wang X."/>
            <person name="Wu Q."/>
            <person name="Li C."/>
            <person name="Ren X."/>
            <person name="Wang J."/>
            <person name="Wang X."/>
            <person name="Li D."/>
            <person name="Liu D."/>
            <person name="Zhang X."/>
            <person name="Ji Z."/>
            <person name="Zhao W."/>
            <person name="Sun Y."/>
            <person name="Zhang Z."/>
            <person name="Bao J."/>
            <person name="Han Y."/>
            <person name="Dong L."/>
            <person name="Ji J."/>
            <person name="Chen P."/>
            <person name="Wu S."/>
            <person name="Liu J."/>
            <person name="Xiao Y."/>
            <person name="Bu D."/>
            <person name="Tan J."/>
            <person name="Yang L."/>
            <person name="Ye C."/>
            <person name="Zhang J."/>
            <person name="Xu J."/>
            <person name="Zhou Y."/>
            <person name="Yu Y."/>
            <person name="Zhang B."/>
            <person name="Zhuang S."/>
            <person name="Wei H."/>
            <person name="Liu B."/>
            <person name="Lei M."/>
            <person name="Yu H."/>
            <person name="Li Y."/>
            <person name="Xu H."/>
            <person name="Wei S."/>
            <person name="He X."/>
            <person name="Fang L."/>
            <person name="Zhang Z."/>
            <person name="Zhang Y."/>
            <person name="Huang X."/>
            <person name="Su Z."/>
            <person name="Tong W."/>
            <person name="Li J."/>
            <person name="Tong Z."/>
            <person name="Li S."/>
            <person name="Ye J."/>
            <person name="Wang L."/>
            <person name="Fang L."/>
            <person name="Lei T."/>
            <person name="Chen C."/>
            <person name="Chen H."/>
            <person name="Xu Z."/>
            <person name="Li H."/>
            <person name="Huang H."/>
            <person name="Zhang F."/>
            <person name="Xu H."/>
            <person name="Li N."/>
            <person name="Zhao C."/>
            <person name="Li S."/>
            <person name="Dong L."/>
            <person name="Huang Y."/>
            <person name="Li L."/>
            <person name="Xi Y."/>
            <person name="Qi Q."/>
            <person name="Li W."/>
            <person name="Zhang B."/>
            <person name="Hu W."/>
            <person name="Zhang Y."/>
            <person name="Tian X."/>
            <person name="Jiao Y."/>
            <person name="Liang X."/>
            <person name="Jin J."/>
            <person name="Gao L."/>
            <person name="Zheng W."/>
            <person name="Hao B."/>
            <person name="Liu S."/>
            <person name="Wang W."/>
            <person name="Yuan L."/>
            <person name="Cao M."/>
            <person name="McDermott J."/>
            <person name="Samudrala R."/>
            <person name="Wang J."/>
            <person name="Wong G.K."/>
            <person name="Yang H."/>
        </authorList>
    </citation>
    <scope>NUCLEOTIDE SEQUENCE [LARGE SCALE GENOMIC DNA]</scope>
</reference>
<keyword evidence="2" id="KW-0812">Transmembrane</keyword>
<feature type="region of interest" description="Disordered" evidence="1">
    <location>
        <begin position="300"/>
        <end position="329"/>
    </location>
</feature>
<keyword evidence="2" id="KW-1133">Transmembrane helix</keyword>